<evidence type="ECO:0000256" key="1">
    <source>
        <dbReference type="ARBA" id="ARBA00022679"/>
    </source>
</evidence>
<dbReference type="CDD" id="cd03820">
    <property type="entry name" value="GT4_AmsD-like"/>
    <property type="match status" value="1"/>
</dbReference>
<evidence type="ECO:0000313" key="3">
    <source>
        <dbReference type="EMBL" id="GES03262.1"/>
    </source>
</evidence>
<gene>
    <name evidence="3" type="ORF">Acor_53280</name>
</gene>
<keyword evidence="4" id="KW-1185">Reference proteome</keyword>
<dbReference type="SUPFAM" id="SSF53756">
    <property type="entry name" value="UDP-Glycosyltransferase/glycogen phosphorylase"/>
    <property type="match status" value="1"/>
</dbReference>
<dbReference type="Gene3D" id="3.40.50.2000">
    <property type="entry name" value="Glycogen Phosphorylase B"/>
    <property type="match status" value="2"/>
</dbReference>
<accession>A0A5M3W5E9</accession>
<dbReference type="AlphaFoldDB" id="A0A5M3W5E9"/>
<dbReference type="Pfam" id="PF00534">
    <property type="entry name" value="Glycos_transf_1"/>
    <property type="match status" value="1"/>
</dbReference>
<dbReference type="RefSeq" id="WP_155339427.1">
    <property type="nucleotide sequence ID" value="NZ_BAAABN010000006.1"/>
</dbReference>
<name>A0A5M3W5E9_9ACTN</name>
<evidence type="ECO:0000259" key="2">
    <source>
        <dbReference type="Pfam" id="PF00534"/>
    </source>
</evidence>
<proteinExistence type="predicted"/>
<evidence type="ECO:0000313" key="4">
    <source>
        <dbReference type="Proteomes" id="UP000334990"/>
    </source>
</evidence>
<protein>
    <recommendedName>
        <fullName evidence="2">Glycosyl transferase family 1 domain-containing protein</fullName>
    </recommendedName>
</protein>
<dbReference type="Proteomes" id="UP000334990">
    <property type="component" value="Unassembled WGS sequence"/>
</dbReference>
<reference evidence="3 4" key="1">
    <citation type="submission" date="2019-10" db="EMBL/GenBank/DDBJ databases">
        <title>Whole genome shotgun sequence of Acrocarpospora corrugata NBRC 13972.</title>
        <authorList>
            <person name="Ichikawa N."/>
            <person name="Kimura A."/>
            <person name="Kitahashi Y."/>
            <person name="Komaki H."/>
            <person name="Oguchi A."/>
        </authorList>
    </citation>
    <scope>NUCLEOTIDE SEQUENCE [LARGE SCALE GENOMIC DNA]</scope>
    <source>
        <strain evidence="3 4">NBRC 13972</strain>
    </source>
</reference>
<organism evidence="3 4">
    <name type="scientific">Acrocarpospora corrugata</name>
    <dbReference type="NCBI Taxonomy" id="35763"/>
    <lineage>
        <taxon>Bacteria</taxon>
        <taxon>Bacillati</taxon>
        <taxon>Actinomycetota</taxon>
        <taxon>Actinomycetes</taxon>
        <taxon>Streptosporangiales</taxon>
        <taxon>Streptosporangiaceae</taxon>
        <taxon>Acrocarpospora</taxon>
    </lineage>
</organism>
<keyword evidence="1" id="KW-0808">Transferase</keyword>
<dbReference type="OrthoDB" id="570545at2"/>
<dbReference type="EMBL" id="BLAD01000066">
    <property type="protein sequence ID" value="GES03262.1"/>
    <property type="molecule type" value="Genomic_DNA"/>
</dbReference>
<dbReference type="PANTHER" id="PTHR12526">
    <property type="entry name" value="GLYCOSYLTRANSFERASE"/>
    <property type="match status" value="1"/>
</dbReference>
<sequence>MKIRYLLLHAYGMGGTIRTVVGQANAMAALGHDVELVSVVRRRDDPQFRIDPQVAVSALVDERAGRGEVTFKDRVMRRLRGKAVPFGEFAARYFTPQVERAVTAYIAGLDDGVLVTTRPALNLMAARHARPGLVTVGQEHMNLRTHHEAVRKSIARWYPRLRVVAVLTRTDQADYERLAPGVRTVHIPNAVSGAGRRRSALTTPTVIAAGRLRVQKGFDLLIPAFEQIAPGRPDWRLDIFGEGQKLQELKKLVTQPRQVRLRGRTPHLDEELAGASIFALSSRFEGLPMVMLEAMAHGLAVAGFDCPTGPGDVIVDGVNGLLVPPEDVEGLGRAIARLIDDAELRERLGAAALETARLYSPEAVMPRWEQLFTELLAAR</sequence>
<dbReference type="InterPro" id="IPR001296">
    <property type="entry name" value="Glyco_trans_1"/>
</dbReference>
<comment type="caution">
    <text evidence="3">The sequence shown here is derived from an EMBL/GenBank/DDBJ whole genome shotgun (WGS) entry which is preliminary data.</text>
</comment>
<feature type="domain" description="Glycosyl transferase family 1" evidence="2">
    <location>
        <begin position="201"/>
        <end position="352"/>
    </location>
</feature>